<feature type="signal peptide" evidence="2">
    <location>
        <begin position="1"/>
        <end position="22"/>
    </location>
</feature>
<dbReference type="RefSeq" id="WP_289841987.1">
    <property type="nucleotide sequence ID" value="NZ_CATKSH010000004.1"/>
</dbReference>
<sequence>MTSGSTLRLAALGTMTALSLSACSVGPDFHRPALPGTPQYQSGAAPRQVHGSSGAGQAGMAQTLVTGGDVAGAWWKLFGVPELDALVARAQAQNPSLQSAQATLKAAWEQAKVQASPMFPSISASFNPTRNKTSRALSPVPGSNAYLYNLHTLQLNISYQPDLWGGLRRQIEAAAAQADVQRFQLEAQVNTLINTLVVAVIQQAGTRSQIDALLTSIASQKDVLRIVEGRQRLGDASLGEVLAQKALLSQTEALLPPLQLTLEQAHDQIATLVGATPDEALPEPRLEAFHLPAELPVSLPSRLLEQRPDVRAAEAQMHINSAQVGVAIANRLPNVQLSATPGQAINAMSQFFAPGYGNWEIGAMLAQPLFQGFQLWHLEREARQTLLASADTYRATVLGAIQNVADTLHALHDDADGLSASAENDQAAARSVKIARAQFALGDVSMALVQNAEQQELTARQTLVQAQAARFSDTVALFQALGGGWWHRNDSGMKDPPPTWQAAFTADPGVPKRP</sequence>
<evidence type="ECO:0000313" key="4">
    <source>
        <dbReference type="EMBL" id="CAI9120202.1"/>
    </source>
</evidence>
<dbReference type="PANTHER" id="PTHR30203">
    <property type="entry name" value="OUTER MEMBRANE CATION EFFLUX PROTEIN"/>
    <property type="match status" value="1"/>
</dbReference>
<dbReference type="NCBIfam" id="TIGR01845">
    <property type="entry name" value="outer_NodT"/>
    <property type="match status" value="1"/>
</dbReference>
<dbReference type="Gene3D" id="1.20.1600.10">
    <property type="entry name" value="Outer membrane efflux proteins (OEP)"/>
    <property type="match status" value="1"/>
</dbReference>
<evidence type="ECO:0000256" key="1">
    <source>
        <dbReference type="ARBA" id="ARBA00007613"/>
    </source>
</evidence>
<keyword evidence="2" id="KW-1134">Transmembrane beta strand</keyword>
<dbReference type="InterPro" id="IPR003423">
    <property type="entry name" value="OMP_efflux"/>
</dbReference>
<protein>
    <submittedName>
        <fullName evidence="4">Efflux transporter outer membrane subunit</fullName>
    </submittedName>
</protein>
<keyword evidence="2" id="KW-0812">Transmembrane</keyword>
<keyword evidence="2" id="KW-0564">Palmitate</keyword>
<dbReference type="Proteomes" id="UP001176960">
    <property type="component" value="Unassembled WGS sequence"/>
</dbReference>
<evidence type="ECO:0000256" key="2">
    <source>
        <dbReference type="RuleBase" id="RU362097"/>
    </source>
</evidence>
<feature type="region of interest" description="Disordered" evidence="3">
    <location>
        <begin position="34"/>
        <end position="56"/>
    </location>
</feature>
<comment type="similarity">
    <text evidence="1 2">Belongs to the outer membrane factor (OMF) (TC 1.B.17) family.</text>
</comment>
<evidence type="ECO:0000256" key="3">
    <source>
        <dbReference type="SAM" id="MobiDB-lite"/>
    </source>
</evidence>
<dbReference type="PANTHER" id="PTHR30203:SF33">
    <property type="entry name" value="BLR4455 PROTEIN"/>
    <property type="match status" value="1"/>
</dbReference>
<keyword evidence="2" id="KW-0732">Signal</keyword>
<dbReference type="AlphaFoldDB" id="A0AA35Y2V2"/>
<comment type="subcellular location">
    <subcellularLocation>
        <location evidence="2">Cell membrane</location>
        <topology evidence="2">Lipid-anchor</topology>
    </subcellularLocation>
</comment>
<dbReference type="InterPro" id="IPR010131">
    <property type="entry name" value="MdtP/NodT-like"/>
</dbReference>
<feature type="chain" id="PRO_5041487668" evidence="2">
    <location>
        <begin position="23"/>
        <end position="514"/>
    </location>
</feature>
<name>A0AA35Y2V2_9PROT</name>
<organism evidence="4 5">
    <name type="scientific">Brytella acorum</name>
    <dbReference type="NCBI Taxonomy" id="2959299"/>
    <lineage>
        <taxon>Bacteria</taxon>
        <taxon>Pseudomonadati</taxon>
        <taxon>Pseudomonadota</taxon>
        <taxon>Alphaproteobacteria</taxon>
        <taxon>Acetobacterales</taxon>
        <taxon>Acetobacteraceae</taxon>
        <taxon>Brytella</taxon>
    </lineage>
</organism>
<evidence type="ECO:0000313" key="5">
    <source>
        <dbReference type="Proteomes" id="UP001176960"/>
    </source>
</evidence>
<keyword evidence="2" id="KW-0449">Lipoprotein</keyword>
<dbReference type="GO" id="GO:0005886">
    <property type="term" value="C:plasma membrane"/>
    <property type="evidence" value="ECO:0007669"/>
    <property type="project" value="UniProtKB-SubCell"/>
</dbReference>
<proteinExistence type="inferred from homology"/>
<dbReference type="GO" id="GO:0015562">
    <property type="term" value="F:efflux transmembrane transporter activity"/>
    <property type="evidence" value="ECO:0007669"/>
    <property type="project" value="InterPro"/>
</dbReference>
<dbReference type="Gene3D" id="2.20.200.10">
    <property type="entry name" value="Outer membrane efflux proteins (OEP)"/>
    <property type="match status" value="1"/>
</dbReference>
<dbReference type="Pfam" id="PF02321">
    <property type="entry name" value="OEP"/>
    <property type="match status" value="2"/>
</dbReference>
<comment type="caution">
    <text evidence="4">The sequence shown here is derived from an EMBL/GenBank/DDBJ whole genome shotgun (WGS) entry which is preliminary data.</text>
</comment>
<dbReference type="SUPFAM" id="SSF56954">
    <property type="entry name" value="Outer membrane efflux proteins (OEP)"/>
    <property type="match status" value="1"/>
</dbReference>
<accession>A0AA35Y2V2</accession>
<reference evidence="4" key="1">
    <citation type="submission" date="2023-03" db="EMBL/GenBank/DDBJ databases">
        <authorList>
            <person name="Cleenwerck I."/>
        </authorList>
    </citation>
    <scope>NUCLEOTIDE SEQUENCE</scope>
    <source>
        <strain evidence="4">LMG 32879</strain>
    </source>
</reference>
<keyword evidence="5" id="KW-1185">Reference proteome</keyword>
<dbReference type="EMBL" id="CATKSH010000004">
    <property type="protein sequence ID" value="CAI9120202.1"/>
    <property type="molecule type" value="Genomic_DNA"/>
</dbReference>
<gene>
    <name evidence="4" type="ORF">LMG32879_001032</name>
</gene>
<keyword evidence="2" id="KW-0472">Membrane</keyword>